<dbReference type="Pfam" id="PF01479">
    <property type="entry name" value="S4"/>
    <property type="match status" value="1"/>
</dbReference>
<dbReference type="InterPro" id="IPR002942">
    <property type="entry name" value="S4_RNA-bd"/>
</dbReference>
<evidence type="ECO:0000256" key="5">
    <source>
        <dbReference type="ARBA" id="ARBA00023274"/>
    </source>
</evidence>
<dbReference type="Gene3D" id="3.10.290.10">
    <property type="entry name" value="RNA-binding S4 domain"/>
    <property type="match status" value="1"/>
</dbReference>
<evidence type="ECO:0000256" key="7">
    <source>
        <dbReference type="HAMAP-Rule" id="MF_01306"/>
    </source>
</evidence>
<dbReference type="InterPro" id="IPR022801">
    <property type="entry name" value="Ribosomal_uS4"/>
</dbReference>
<dbReference type="InterPro" id="IPR001912">
    <property type="entry name" value="Ribosomal_uS4_N"/>
</dbReference>
<keyword evidence="3 7" id="KW-0694">RNA-binding</keyword>
<keyword evidence="5 7" id="KW-0687">Ribonucleoprotein</keyword>
<evidence type="ECO:0000256" key="1">
    <source>
        <dbReference type="ARBA" id="ARBA00007465"/>
    </source>
</evidence>
<dbReference type="FunFam" id="3.10.290.10:FF:000001">
    <property type="entry name" value="30S ribosomal protein S4"/>
    <property type="match status" value="1"/>
</dbReference>
<comment type="function">
    <text evidence="7">With S5 and S12 plays an important role in translational accuracy.</text>
</comment>
<feature type="domain" description="RNA-binding S4" evidence="9">
    <location>
        <begin position="88"/>
        <end position="150"/>
    </location>
</feature>
<organism evidence="11 12">
    <name type="scientific">Alkaliphilus peptidifermentans DSM 18978</name>
    <dbReference type="NCBI Taxonomy" id="1120976"/>
    <lineage>
        <taxon>Bacteria</taxon>
        <taxon>Bacillati</taxon>
        <taxon>Bacillota</taxon>
        <taxon>Clostridia</taxon>
        <taxon>Peptostreptococcales</taxon>
        <taxon>Natronincolaceae</taxon>
        <taxon>Alkaliphilus</taxon>
    </lineage>
</organism>
<dbReference type="PROSITE" id="PS50889">
    <property type="entry name" value="S4"/>
    <property type="match status" value="1"/>
</dbReference>
<dbReference type="SMART" id="SM00363">
    <property type="entry name" value="S4"/>
    <property type="match status" value="1"/>
</dbReference>
<evidence type="ECO:0000256" key="6">
    <source>
        <dbReference type="ARBA" id="ARBA00035254"/>
    </source>
</evidence>
<dbReference type="SMART" id="SM01390">
    <property type="entry name" value="Ribosomal_S4"/>
    <property type="match status" value="1"/>
</dbReference>
<accession>A0A1G5EZU8</accession>
<dbReference type="CDD" id="cd00165">
    <property type="entry name" value="S4"/>
    <property type="match status" value="1"/>
</dbReference>
<dbReference type="GO" id="GO:0042274">
    <property type="term" value="P:ribosomal small subunit biogenesis"/>
    <property type="evidence" value="ECO:0007669"/>
    <property type="project" value="TreeGrafter"/>
</dbReference>
<reference evidence="11 12" key="1">
    <citation type="submission" date="2016-10" db="EMBL/GenBank/DDBJ databases">
        <authorList>
            <person name="de Groot N.N."/>
        </authorList>
    </citation>
    <scope>NUCLEOTIDE SEQUENCE [LARGE SCALE GENOMIC DNA]</scope>
    <source>
        <strain evidence="11 12">DSM 18978</strain>
    </source>
</reference>
<comment type="function">
    <text evidence="7">One of the primary rRNA binding proteins, it binds directly to 16S rRNA where it nucleates assembly of the body of the 30S subunit.</text>
</comment>
<dbReference type="AlphaFoldDB" id="A0A1G5EZU8"/>
<evidence type="ECO:0000259" key="10">
    <source>
        <dbReference type="SMART" id="SM01390"/>
    </source>
</evidence>
<comment type="similarity">
    <text evidence="1 7 8">Belongs to the universal ribosomal protein uS4 family.</text>
</comment>
<dbReference type="OrthoDB" id="9803672at2"/>
<evidence type="ECO:0000256" key="3">
    <source>
        <dbReference type="ARBA" id="ARBA00022884"/>
    </source>
</evidence>
<keyword evidence="2 7" id="KW-0699">rRNA-binding</keyword>
<dbReference type="STRING" id="1120976.SAMN03080606_01287"/>
<dbReference type="Proteomes" id="UP000198636">
    <property type="component" value="Unassembled WGS sequence"/>
</dbReference>
<dbReference type="GO" id="GO:0015935">
    <property type="term" value="C:small ribosomal subunit"/>
    <property type="evidence" value="ECO:0007669"/>
    <property type="project" value="InterPro"/>
</dbReference>
<evidence type="ECO:0000259" key="9">
    <source>
        <dbReference type="SMART" id="SM00363"/>
    </source>
</evidence>
<comment type="subunit">
    <text evidence="7">Part of the 30S ribosomal subunit. Contacts protein S5. The interaction surface between S4 and S5 is involved in control of translational fidelity.</text>
</comment>
<dbReference type="NCBIfam" id="NF003717">
    <property type="entry name" value="PRK05327.1"/>
    <property type="match status" value="1"/>
</dbReference>
<evidence type="ECO:0000313" key="11">
    <source>
        <dbReference type="EMBL" id="SCY32535.1"/>
    </source>
</evidence>
<dbReference type="GO" id="GO:0003735">
    <property type="term" value="F:structural constituent of ribosome"/>
    <property type="evidence" value="ECO:0007669"/>
    <property type="project" value="InterPro"/>
</dbReference>
<dbReference type="InterPro" id="IPR018079">
    <property type="entry name" value="Ribosomal_uS4_CS"/>
</dbReference>
<evidence type="ECO:0000256" key="8">
    <source>
        <dbReference type="RuleBase" id="RU003699"/>
    </source>
</evidence>
<dbReference type="GO" id="GO:0006412">
    <property type="term" value="P:translation"/>
    <property type="evidence" value="ECO:0007669"/>
    <property type="project" value="UniProtKB-UniRule"/>
</dbReference>
<evidence type="ECO:0000256" key="2">
    <source>
        <dbReference type="ARBA" id="ARBA00022730"/>
    </source>
</evidence>
<keyword evidence="4 7" id="KW-0689">Ribosomal protein</keyword>
<evidence type="ECO:0000256" key="4">
    <source>
        <dbReference type="ARBA" id="ARBA00022980"/>
    </source>
</evidence>
<sequence length="198" mass="22765">MAKMMEPRFKLSRRLGVNIYGHPKALNRANMKSSIGKKKLSSYGIQLLEKQKLKAYYGVLEKQFRIYVRKAMKSKGKTGEAILQTLECRLDNLVYRMGFAVSIREARQMVNHGHIMVNGRKVNIPSFSVSTSDIISLNDKSRKILKFSEQFINSGAAPYNYITKDMESFEAQLTYIPARDEIPVIVNEQLVVEFYSRK</sequence>
<feature type="domain" description="Small ribosomal subunit protein uS4 N-terminal" evidence="10">
    <location>
        <begin position="3"/>
        <end position="87"/>
    </location>
</feature>
<dbReference type="Gene3D" id="1.10.1050.10">
    <property type="entry name" value="Ribosomal Protein S4 Delta 41, Chain A, domain 1"/>
    <property type="match status" value="1"/>
</dbReference>
<dbReference type="PANTHER" id="PTHR11831">
    <property type="entry name" value="30S 40S RIBOSOMAL PROTEIN"/>
    <property type="match status" value="1"/>
</dbReference>
<dbReference type="EMBL" id="FMUS01000006">
    <property type="protein sequence ID" value="SCY32535.1"/>
    <property type="molecule type" value="Genomic_DNA"/>
</dbReference>
<dbReference type="HAMAP" id="MF_01306_B">
    <property type="entry name" value="Ribosomal_uS4_B"/>
    <property type="match status" value="1"/>
</dbReference>
<dbReference type="InterPro" id="IPR005709">
    <property type="entry name" value="Ribosomal_uS4_bac-type"/>
</dbReference>
<proteinExistence type="inferred from homology"/>
<dbReference type="PANTHER" id="PTHR11831:SF4">
    <property type="entry name" value="SMALL RIBOSOMAL SUBUNIT PROTEIN US4M"/>
    <property type="match status" value="1"/>
</dbReference>
<evidence type="ECO:0000313" key="12">
    <source>
        <dbReference type="Proteomes" id="UP000198636"/>
    </source>
</evidence>
<dbReference type="GO" id="GO:0019843">
    <property type="term" value="F:rRNA binding"/>
    <property type="evidence" value="ECO:0007669"/>
    <property type="project" value="UniProtKB-UniRule"/>
</dbReference>
<dbReference type="RefSeq" id="WP_091541307.1">
    <property type="nucleotide sequence ID" value="NZ_FMUS01000006.1"/>
</dbReference>
<gene>
    <name evidence="7" type="primary">rpsD</name>
    <name evidence="11" type="ORF">SAMN03080606_01287</name>
</gene>
<dbReference type="InterPro" id="IPR036986">
    <property type="entry name" value="S4_RNA-bd_sf"/>
</dbReference>
<dbReference type="Pfam" id="PF00163">
    <property type="entry name" value="Ribosomal_S4"/>
    <property type="match status" value="1"/>
</dbReference>
<protein>
    <recommendedName>
        <fullName evidence="6 7">Small ribosomal subunit protein uS4</fullName>
    </recommendedName>
</protein>
<dbReference type="SUPFAM" id="SSF55174">
    <property type="entry name" value="Alpha-L RNA-binding motif"/>
    <property type="match status" value="1"/>
</dbReference>
<name>A0A1G5EZU8_9FIRM</name>
<keyword evidence="12" id="KW-1185">Reference proteome</keyword>
<dbReference type="NCBIfam" id="TIGR01017">
    <property type="entry name" value="rpsD_bact"/>
    <property type="match status" value="1"/>
</dbReference>
<dbReference type="PROSITE" id="PS00632">
    <property type="entry name" value="RIBOSOMAL_S4"/>
    <property type="match status" value="1"/>
</dbReference>